<proteinExistence type="predicted"/>
<dbReference type="RefSeq" id="WP_003441849.1">
    <property type="nucleotide sequence ID" value="NZ_APLF01000011.1"/>
</dbReference>
<dbReference type="PROSITE" id="PS51257">
    <property type="entry name" value="PROKAR_LIPOPROTEIN"/>
    <property type="match status" value="1"/>
</dbReference>
<name>N1WK01_9FLAO</name>
<dbReference type="PATRIC" id="fig|1189619.4.peg.2323"/>
<dbReference type="STRING" id="1189619.pgond44_11246"/>
<dbReference type="Proteomes" id="UP000012317">
    <property type="component" value="Unassembled WGS sequence"/>
</dbReference>
<dbReference type="InterPro" id="IPR013783">
    <property type="entry name" value="Ig-like_fold"/>
</dbReference>
<gene>
    <name evidence="3" type="ORF">pgond44_11246</name>
</gene>
<comment type="caution">
    <text evidence="3">The sequence shown here is derived from an EMBL/GenBank/DDBJ whole genome shotgun (WGS) entry which is preliminary data.</text>
</comment>
<dbReference type="Gene3D" id="2.60.40.10">
    <property type="entry name" value="Immunoglobulins"/>
    <property type="match status" value="1"/>
</dbReference>
<evidence type="ECO:0000313" key="4">
    <source>
        <dbReference type="Proteomes" id="UP000012317"/>
    </source>
</evidence>
<feature type="signal peptide" evidence="1">
    <location>
        <begin position="1"/>
        <end position="22"/>
    </location>
</feature>
<dbReference type="AlphaFoldDB" id="N1WK01"/>
<keyword evidence="1" id="KW-0732">Signal</keyword>
<feature type="chain" id="PRO_5004113813" description="Fibronectin type-III domain-containing protein" evidence="1">
    <location>
        <begin position="23"/>
        <end position="229"/>
    </location>
</feature>
<evidence type="ECO:0000256" key="1">
    <source>
        <dbReference type="SAM" id="SignalP"/>
    </source>
</evidence>
<evidence type="ECO:0000313" key="3">
    <source>
        <dbReference type="EMBL" id="EMY80551.1"/>
    </source>
</evidence>
<dbReference type="PROSITE" id="PS50853">
    <property type="entry name" value="FN3"/>
    <property type="match status" value="1"/>
</dbReference>
<dbReference type="InterPro" id="IPR003961">
    <property type="entry name" value="FN3_dom"/>
</dbReference>
<organism evidence="3 4">
    <name type="scientific">Psychroflexus gondwanensis ACAM 44</name>
    <dbReference type="NCBI Taxonomy" id="1189619"/>
    <lineage>
        <taxon>Bacteria</taxon>
        <taxon>Pseudomonadati</taxon>
        <taxon>Bacteroidota</taxon>
        <taxon>Flavobacteriia</taxon>
        <taxon>Flavobacteriales</taxon>
        <taxon>Flavobacteriaceae</taxon>
        <taxon>Psychroflexus</taxon>
    </lineage>
</organism>
<feature type="domain" description="Fibronectin type-III" evidence="2">
    <location>
        <begin position="30"/>
        <end position="133"/>
    </location>
</feature>
<dbReference type="InterPro" id="IPR036116">
    <property type="entry name" value="FN3_sf"/>
</dbReference>
<accession>N1WK01</accession>
<evidence type="ECO:0000259" key="2">
    <source>
        <dbReference type="PROSITE" id="PS50853"/>
    </source>
</evidence>
<keyword evidence="4" id="KW-1185">Reference proteome</keyword>
<reference evidence="3 4" key="1">
    <citation type="journal article" date="2014" name="Genome Biol. Evol.">
        <title>Extensive gene acquisition in the extremely psychrophilic bacterial species Psychroflexus torquis and the link to sea-ice ecosystem specialism.</title>
        <authorList>
            <person name="Feng S."/>
            <person name="Powell S.M."/>
            <person name="Wilson R."/>
            <person name="Bowman J.P."/>
        </authorList>
    </citation>
    <scope>NUCLEOTIDE SEQUENCE [LARGE SCALE GENOMIC DNA]</scope>
    <source>
        <strain evidence="3 4">ACAM 44</strain>
    </source>
</reference>
<protein>
    <recommendedName>
        <fullName evidence="2">Fibronectin type-III domain-containing protein</fullName>
    </recommendedName>
</protein>
<dbReference type="eggNOG" id="COG3656">
    <property type="taxonomic scope" value="Bacteria"/>
</dbReference>
<sequence>MRKHIFKAFVLLSIISISSCESDDTDELFAPTITNETTSGNLEANYTSIKISGSVSSEGVNEITSRGVCWSTSENPTIDDDKTTESSNTFTSTITDLVANTTYYFRIYATNSDNKSTAGTSYGAQQSFSTSSLDGTMWDFLITYDNGQTANGDVTFNPDGTTLYDEPSSPGTYTSYGTWSLNGNILTYDIDTDTTNNDYYLFTGTLLGNTMSGTATFNPNPINWSATEY</sequence>
<dbReference type="EMBL" id="APLF01000011">
    <property type="protein sequence ID" value="EMY80551.1"/>
    <property type="molecule type" value="Genomic_DNA"/>
</dbReference>
<dbReference type="SUPFAM" id="SSF49265">
    <property type="entry name" value="Fibronectin type III"/>
    <property type="match status" value="1"/>
</dbReference>